<protein>
    <recommendedName>
        <fullName evidence="3">Reverse transcriptase</fullName>
    </recommendedName>
</protein>
<evidence type="ECO:0000256" key="1">
    <source>
        <dbReference type="SAM" id="Coils"/>
    </source>
</evidence>
<reference evidence="2" key="2">
    <citation type="journal article" date="2024" name="Plant">
        <title>Genomic evolution and insights into agronomic trait innovations of Sesamum species.</title>
        <authorList>
            <person name="Miao H."/>
            <person name="Wang L."/>
            <person name="Qu L."/>
            <person name="Liu H."/>
            <person name="Sun Y."/>
            <person name="Le M."/>
            <person name="Wang Q."/>
            <person name="Wei S."/>
            <person name="Zheng Y."/>
            <person name="Lin W."/>
            <person name="Duan Y."/>
            <person name="Cao H."/>
            <person name="Xiong S."/>
            <person name="Wang X."/>
            <person name="Wei L."/>
            <person name="Li C."/>
            <person name="Ma Q."/>
            <person name="Ju M."/>
            <person name="Zhao R."/>
            <person name="Li G."/>
            <person name="Mu C."/>
            <person name="Tian Q."/>
            <person name="Mei H."/>
            <person name="Zhang T."/>
            <person name="Gao T."/>
            <person name="Zhang H."/>
        </authorList>
    </citation>
    <scope>NUCLEOTIDE SEQUENCE</scope>
    <source>
        <strain evidence="2">KEN8</strain>
    </source>
</reference>
<dbReference type="AlphaFoldDB" id="A0AAW2RSV4"/>
<comment type="caution">
    <text evidence="2">The sequence shown here is derived from an EMBL/GenBank/DDBJ whole genome shotgun (WGS) entry which is preliminary data.</text>
</comment>
<organism evidence="2">
    <name type="scientific">Sesamum calycinum</name>
    <dbReference type="NCBI Taxonomy" id="2727403"/>
    <lineage>
        <taxon>Eukaryota</taxon>
        <taxon>Viridiplantae</taxon>
        <taxon>Streptophyta</taxon>
        <taxon>Embryophyta</taxon>
        <taxon>Tracheophyta</taxon>
        <taxon>Spermatophyta</taxon>
        <taxon>Magnoliopsida</taxon>
        <taxon>eudicotyledons</taxon>
        <taxon>Gunneridae</taxon>
        <taxon>Pentapetalae</taxon>
        <taxon>asterids</taxon>
        <taxon>lamiids</taxon>
        <taxon>Lamiales</taxon>
        <taxon>Pedaliaceae</taxon>
        <taxon>Sesamum</taxon>
    </lineage>
</organism>
<keyword evidence="1" id="KW-0175">Coiled coil</keyword>
<evidence type="ECO:0008006" key="3">
    <source>
        <dbReference type="Google" id="ProtNLM"/>
    </source>
</evidence>
<dbReference type="SUPFAM" id="SSF56219">
    <property type="entry name" value="DNase I-like"/>
    <property type="match status" value="1"/>
</dbReference>
<feature type="coiled-coil region" evidence="1">
    <location>
        <begin position="158"/>
        <end position="185"/>
    </location>
</feature>
<evidence type="ECO:0000313" key="2">
    <source>
        <dbReference type="EMBL" id="KAL0383108.1"/>
    </source>
</evidence>
<gene>
    <name evidence="2" type="ORF">Scaly_0598100</name>
</gene>
<dbReference type="Gene3D" id="3.60.10.10">
    <property type="entry name" value="Endonuclease/exonuclease/phosphatase"/>
    <property type="match status" value="1"/>
</dbReference>
<name>A0AAW2RSV4_9LAMI</name>
<dbReference type="PANTHER" id="PTHR33710:SF62">
    <property type="entry name" value="DUF4283 DOMAIN PROTEIN"/>
    <property type="match status" value="1"/>
</dbReference>
<reference evidence="2" key="1">
    <citation type="submission" date="2020-06" db="EMBL/GenBank/DDBJ databases">
        <authorList>
            <person name="Li T."/>
            <person name="Hu X."/>
            <person name="Zhang T."/>
            <person name="Song X."/>
            <person name="Zhang H."/>
            <person name="Dai N."/>
            <person name="Sheng W."/>
            <person name="Hou X."/>
            <person name="Wei L."/>
        </authorList>
    </citation>
    <scope>NUCLEOTIDE SEQUENCE</scope>
    <source>
        <strain evidence="2">KEN8</strain>
        <tissue evidence="2">Leaf</tissue>
    </source>
</reference>
<dbReference type="InterPro" id="IPR036691">
    <property type="entry name" value="Endo/exonu/phosph_ase_sf"/>
</dbReference>
<accession>A0AAW2RSV4</accession>
<sequence length="346" mass="39482">MVMCRDFNESGPMRANWQIRNFRNCLSECELHDLGFQGTSFTWCNNQHEPNTVRERLDRAWSNLAWLHLFPNSRVQHAQSLYLDHSPLVVELGPVAIKQLLKGHKQFRFEASWLQEADCEKLVTRGWKSPVWSPFDNVLKEKISMISTILCCWGKMIGKETTKRIKELENNLVSLQQNAVNEKIFSSNRPLYDDIQWGIKALPVVVDTSMAETLQLPLTEDKGDPLTLDLFLLYTESRSSLFRLANERGTIPGVAVCRGAPMVSHPLFADDTMIFCPANPTTVGHVWRTLQTYRKAFGQEINLSKSSVAFSRNTLMGLQTLLVESLGIRLDNKHEVYLGLPAVAFW</sequence>
<proteinExistence type="predicted"/>
<dbReference type="PANTHER" id="PTHR33710">
    <property type="entry name" value="BNAC02G09200D PROTEIN"/>
    <property type="match status" value="1"/>
</dbReference>
<dbReference type="EMBL" id="JACGWM010000003">
    <property type="protein sequence ID" value="KAL0383108.1"/>
    <property type="molecule type" value="Genomic_DNA"/>
</dbReference>